<gene>
    <name evidence="9" type="ORF">JK358_22510</name>
</gene>
<dbReference type="PANTHER" id="PTHR30151">
    <property type="entry name" value="ALKANE SULFONATE ABC TRANSPORTER-RELATED, MEMBRANE SUBUNIT"/>
    <property type="match status" value="1"/>
</dbReference>
<dbReference type="Pfam" id="PF00528">
    <property type="entry name" value="BPD_transp_1"/>
    <property type="match status" value="1"/>
</dbReference>
<keyword evidence="2 7" id="KW-0813">Transport</keyword>
<comment type="subcellular location">
    <subcellularLocation>
        <location evidence="1 7">Cell membrane</location>
        <topology evidence="1 7">Multi-pass membrane protein</topology>
    </subcellularLocation>
</comment>
<evidence type="ECO:0000313" key="9">
    <source>
        <dbReference type="EMBL" id="MBL1077175.1"/>
    </source>
</evidence>
<evidence type="ECO:0000256" key="3">
    <source>
        <dbReference type="ARBA" id="ARBA00022475"/>
    </source>
</evidence>
<keyword evidence="3" id="KW-1003">Cell membrane</keyword>
<dbReference type="Proteomes" id="UP000602198">
    <property type="component" value="Unassembled WGS sequence"/>
</dbReference>
<dbReference type="InterPro" id="IPR035906">
    <property type="entry name" value="MetI-like_sf"/>
</dbReference>
<evidence type="ECO:0000313" key="10">
    <source>
        <dbReference type="Proteomes" id="UP000602198"/>
    </source>
</evidence>
<dbReference type="CDD" id="cd06261">
    <property type="entry name" value="TM_PBP2"/>
    <property type="match status" value="1"/>
</dbReference>
<comment type="similarity">
    <text evidence="7">Belongs to the binding-protein-dependent transport system permease family.</text>
</comment>
<feature type="transmembrane region" description="Helical" evidence="7">
    <location>
        <begin position="290"/>
        <end position="312"/>
    </location>
</feature>
<evidence type="ECO:0000256" key="6">
    <source>
        <dbReference type="ARBA" id="ARBA00023136"/>
    </source>
</evidence>
<keyword evidence="5 7" id="KW-1133">Transmembrane helix</keyword>
<feature type="transmembrane region" description="Helical" evidence="7">
    <location>
        <begin position="167"/>
        <end position="189"/>
    </location>
</feature>
<reference evidence="9 10" key="1">
    <citation type="submission" date="2021-01" db="EMBL/GenBank/DDBJ databases">
        <title>WGS of actinomycetes isolated from Thailand.</title>
        <authorList>
            <person name="Thawai C."/>
        </authorList>
    </citation>
    <scope>NUCLEOTIDE SEQUENCE [LARGE SCALE GENOMIC DNA]</scope>
    <source>
        <strain evidence="9 10">LPG 2</strain>
    </source>
</reference>
<comment type="caution">
    <text evidence="9">The sequence shown here is derived from an EMBL/GenBank/DDBJ whole genome shotgun (WGS) entry which is preliminary data.</text>
</comment>
<feature type="transmembrane region" description="Helical" evidence="7">
    <location>
        <begin position="59"/>
        <end position="79"/>
    </location>
</feature>
<feature type="transmembrane region" description="Helical" evidence="7">
    <location>
        <begin position="136"/>
        <end position="155"/>
    </location>
</feature>
<organism evidence="9 10">
    <name type="scientific">Nocardia acididurans</name>
    <dbReference type="NCBI Taxonomy" id="2802282"/>
    <lineage>
        <taxon>Bacteria</taxon>
        <taxon>Bacillati</taxon>
        <taxon>Actinomycetota</taxon>
        <taxon>Actinomycetes</taxon>
        <taxon>Mycobacteriales</taxon>
        <taxon>Nocardiaceae</taxon>
        <taxon>Nocardia</taxon>
    </lineage>
</organism>
<accession>A0ABS1MAX0</accession>
<dbReference type="Gene3D" id="1.10.3720.10">
    <property type="entry name" value="MetI-like"/>
    <property type="match status" value="1"/>
</dbReference>
<feature type="transmembrane region" description="Helical" evidence="7">
    <location>
        <begin position="195"/>
        <end position="218"/>
    </location>
</feature>
<evidence type="ECO:0000259" key="8">
    <source>
        <dbReference type="PROSITE" id="PS50928"/>
    </source>
</evidence>
<name>A0ABS1MAX0_9NOCA</name>
<evidence type="ECO:0000256" key="2">
    <source>
        <dbReference type="ARBA" id="ARBA00022448"/>
    </source>
</evidence>
<sequence length="323" mass="33624">MVPARAIAEEIDAERSGARVTRTSTVAVPDTGIGGGSADIGAAARSGRRWRPGAGAGRLRGVAVRVASLLVFVAVWWAVSAAGLVDARFLPGPGAVWEAFVRANSWHEIAPGVPREVRGEQNYFLWEHLVASLQRIAVGAGAAVALGPPVGFVLGTSRTVSAIVEPFLNFLRMLPPLGYIGLLIVWFGIGDTSKVWLLFLAAFPPVVIATISGVQGVSADRVNAARSLGANRRQVITRVLLPATLPDVIGGVRVAVGFAWTTVVAAELNNGIPGIGGLAYVAGQRLDTPLTMACVIVIGITALVLDAVIKWAGEVAVPWKGKA</sequence>
<keyword evidence="4 7" id="KW-0812">Transmembrane</keyword>
<feature type="domain" description="ABC transmembrane type-1" evidence="8">
    <location>
        <begin position="129"/>
        <end position="309"/>
    </location>
</feature>
<keyword evidence="10" id="KW-1185">Reference proteome</keyword>
<proteinExistence type="inferred from homology"/>
<dbReference type="EMBL" id="JAERRJ010000008">
    <property type="protein sequence ID" value="MBL1077175.1"/>
    <property type="molecule type" value="Genomic_DNA"/>
</dbReference>
<keyword evidence="6 7" id="KW-0472">Membrane</keyword>
<dbReference type="PROSITE" id="PS50928">
    <property type="entry name" value="ABC_TM1"/>
    <property type="match status" value="1"/>
</dbReference>
<dbReference type="PANTHER" id="PTHR30151:SF25">
    <property type="entry name" value="TAURINE TRANSPORT SYSTEM PERMEASE PROTEIN TAUC"/>
    <property type="match status" value="1"/>
</dbReference>
<evidence type="ECO:0000256" key="5">
    <source>
        <dbReference type="ARBA" id="ARBA00022989"/>
    </source>
</evidence>
<evidence type="ECO:0000256" key="4">
    <source>
        <dbReference type="ARBA" id="ARBA00022692"/>
    </source>
</evidence>
<evidence type="ECO:0000256" key="1">
    <source>
        <dbReference type="ARBA" id="ARBA00004651"/>
    </source>
</evidence>
<dbReference type="SUPFAM" id="SSF161098">
    <property type="entry name" value="MetI-like"/>
    <property type="match status" value="1"/>
</dbReference>
<evidence type="ECO:0000256" key="7">
    <source>
        <dbReference type="RuleBase" id="RU363032"/>
    </source>
</evidence>
<protein>
    <submittedName>
        <fullName evidence="9">ABC transporter permease</fullName>
    </submittedName>
</protein>
<dbReference type="InterPro" id="IPR000515">
    <property type="entry name" value="MetI-like"/>
</dbReference>